<dbReference type="EMBL" id="RHXB01000001">
    <property type="protein sequence ID" value="RSE29254.1"/>
    <property type="molecule type" value="Genomic_DNA"/>
</dbReference>
<feature type="coiled-coil region" evidence="1">
    <location>
        <begin position="236"/>
        <end position="263"/>
    </location>
</feature>
<evidence type="ECO:0000256" key="1">
    <source>
        <dbReference type="SAM" id="Coils"/>
    </source>
</evidence>
<proteinExistence type="predicted"/>
<organism evidence="2 3">
    <name type="scientific">Atlantibacter subterraneus</name>
    <dbReference type="NCBI Taxonomy" id="255519"/>
    <lineage>
        <taxon>Bacteria</taxon>
        <taxon>Pseudomonadati</taxon>
        <taxon>Pseudomonadota</taxon>
        <taxon>Gammaproteobacteria</taxon>
        <taxon>Enterobacterales</taxon>
        <taxon>Enterobacteriaceae</taxon>
        <taxon>Atlantibacter</taxon>
    </lineage>
</organism>
<dbReference type="Proteomes" id="UP000275331">
    <property type="component" value="Unassembled WGS sequence"/>
</dbReference>
<name>A0A3R9FAG2_9ENTR</name>
<sequence>MEGQLVFCSDAILRFCSEYDDTAAVPLLSIQKTLAGADPYFLLKYFRHRVMIEQGTTLASIFLAIEPWKAPLTAWLDRDVGAYIDEVKKPSGSTSCDLEWIDIDRRTSVYRAYQYLPREEDESLQDYINREQTLSHEFDIESHCDASGFIKGDEQRWSISEDIHQIKNLPVILYDKQTLIASGKEGLLSDSVNGVNSAHNSRYISGETSFSFADVMEAIFISGLFFYSPQSAAENYRALDEKLNAFKEQLDSELDNSTEADNENKTPTIHIADGAFDSMIDHIETEKEDWHLLKTLCKQNSSLPIRIGTITSARPPEMQHPGELFNDED</sequence>
<keyword evidence="1" id="KW-0175">Coiled coil</keyword>
<accession>A0A3R9FAG2</accession>
<gene>
    <name evidence="2" type="ORF">EGT71_01695</name>
</gene>
<dbReference type="AlphaFoldDB" id="A0A3R9FAG2"/>
<evidence type="ECO:0000313" key="3">
    <source>
        <dbReference type="Proteomes" id="UP000275331"/>
    </source>
</evidence>
<evidence type="ECO:0000313" key="2">
    <source>
        <dbReference type="EMBL" id="RSE29254.1"/>
    </source>
</evidence>
<protein>
    <submittedName>
        <fullName evidence="2">Uncharacterized protein</fullName>
    </submittedName>
</protein>
<reference evidence="2 3" key="1">
    <citation type="submission" date="2018-10" db="EMBL/GenBank/DDBJ databases">
        <title>Transmission dynamics of multidrug resistant bacteria on intensive care unit surfaces.</title>
        <authorList>
            <person name="D'Souza A.W."/>
            <person name="Potter R.F."/>
            <person name="Wallace M."/>
            <person name="Shupe A."/>
            <person name="Patel S."/>
            <person name="Sun S."/>
            <person name="Gul D."/>
            <person name="Kwon J.H."/>
            <person name="Andleeb S."/>
            <person name="Burnham C.-A.D."/>
            <person name="Dantas G."/>
        </authorList>
    </citation>
    <scope>NUCLEOTIDE SEQUENCE [LARGE SCALE GENOMIC DNA]</scope>
    <source>
        <strain evidence="2 3">AS_373</strain>
    </source>
</reference>
<dbReference type="RefSeq" id="WP_125292301.1">
    <property type="nucleotide sequence ID" value="NZ_JAPTZM010000006.1"/>
</dbReference>
<comment type="caution">
    <text evidence="2">The sequence shown here is derived from an EMBL/GenBank/DDBJ whole genome shotgun (WGS) entry which is preliminary data.</text>
</comment>
<dbReference type="OrthoDB" id="6458166at2"/>